<evidence type="ECO:0000256" key="1">
    <source>
        <dbReference type="SAM" id="MobiDB-lite"/>
    </source>
</evidence>
<proteinExistence type="predicted"/>
<protein>
    <submittedName>
        <fullName evidence="2">Uncharacterized protein</fullName>
    </submittedName>
</protein>
<sequence length="200" mass="22637">MDRRPYAHGTELCSMRPRSQDRANAQEIEMDHALSSRDEPIQHRPANPQAPADTIVEARLWLEEYAWLYSILKSAANVCPTFRFPDLISAAVSLSLANSADQQEVFRFLGTQLVLRPPTTARRRESMWRAQYEQLRELQRSPANRHPNPNFQLDQLTTACVAQARRIDESGARLLRQARLNMAERASGASAGREGVVEGK</sequence>
<feature type="region of interest" description="Disordered" evidence="1">
    <location>
        <begin position="1"/>
        <end position="24"/>
    </location>
</feature>
<evidence type="ECO:0000313" key="3">
    <source>
        <dbReference type="Proteomes" id="UP000283569"/>
    </source>
</evidence>
<dbReference type="AlphaFoldDB" id="A0A420RLA3"/>
<accession>A0A420RLA3</accession>
<gene>
    <name evidence="2" type="ORF">BFJ72_g15259</name>
</gene>
<dbReference type="EMBL" id="MRDB01000256">
    <property type="protein sequence ID" value="RKL17816.1"/>
    <property type="molecule type" value="Genomic_DNA"/>
</dbReference>
<evidence type="ECO:0000313" key="2">
    <source>
        <dbReference type="EMBL" id="RKL17816.1"/>
    </source>
</evidence>
<organism evidence="2 3">
    <name type="scientific">Gibberella intermedia</name>
    <name type="common">Bulb rot disease fungus</name>
    <name type="synonym">Fusarium proliferatum</name>
    <dbReference type="NCBI Taxonomy" id="948311"/>
    <lineage>
        <taxon>Eukaryota</taxon>
        <taxon>Fungi</taxon>
        <taxon>Dikarya</taxon>
        <taxon>Ascomycota</taxon>
        <taxon>Pezizomycotina</taxon>
        <taxon>Sordariomycetes</taxon>
        <taxon>Hypocreomycetidae</taxon>
        <taxon>Hypocreales</taxon>
        <taxon>Nectriaceae</taxon>
        <taxon>Fusarium</taxon>
        <taxon>Fusarium fujikuroi species complex</taxon>
    </lineage>
</organism>
<dbReference type="Proteomes" id="UP000283569">
    <property type="component" value="Unassembled WGS sequence"/>
</dbReference>
<comment type="caution">
    <text evidence="2">The sequence shown here is derived from an EMBL/GenBank/DDBJ whole genome shotgun (WGS) entry which is preliminary data.</text>
</comment>
<reference evidence="2 3" key="1">
    <citation type="journal article" date="2018" name="Sci. Rep.">
        <title>Characterisation of pathogen-specific regions and novel effector candidates in Fusarium oxysporum f. sp. cepae.</title>
        <authorList>
            <person name="Armitage A.D."/>
            <person name="Taylor A."/>
            <person name="Sobczyk M.K."/>
            <person name="Baxter L."/>
            <person name="Greenfield B.P."/>
            <person name="Bates H.J."/>
            <person name="Wilson F."/>
            <person name="Jackson A.C."/>
            <person name="Ott S."/>
            <person name="Harrison R.J."/>
            <person name="Clarkson J.P."/>
        </authorList>
    </citation>
    <scope>NUCLEOTIDE SEQUENCE [LARGE SCALE GENOMIC DNA]</scope>
    <source>
        <strain evidence="2 3">Fp_A8</strain>
    </source>
</reference>
<name>A0A420RLA3_GIBIN</name>
<feature type="non-terminal residue" evidence="2">
    <location>
        <position position="200"/>
    </location>
</feature>